<reference evidence="3" key="1">
    <citation type="journal article" date="2015" name="PLoS Genet.">
        <title>Genome Sequence and Transcriptome Analyses of Chrysochromulina tobin: Metabolic Tools for Enhanced Algal Fitness in the Prominent Order Prymnesiales (Haptophyceae).</title>
        <authorList>
            <person name="Hovde B.T."/>
            <person name="Deodato C.R."/>
            <person name="Hunsperger H.M."/>
            <person name="Ryken S.A."/>
            <person name="Yost W."/>
            <person name="Jha R.K."/>
            <person name="Patterson J."/>
            <person name="Monnat R.J. Jr."/>
            <person name="Barlow S.B."/>
            <person name="Starkenburg S.R."/>
            <person name="Cattolico R.A."/>
        </authorList>
    </citation>
    <scope>NUCLEOTIDE SEQUENCE</scope>
    <source>
        <strain evidence="3">CCMP291</strain>
    </source>
</reference>
<protein>
    <submittedName>
        <fullName evidence="2">Cyclin b1 interacting protein 1</fullName>
    </submittedName>
</protein>
<sequence>MNTDYGDPLCNLCWEVIKEPYIVTSCNHAFCMKHESDPRIQQSTCPGCGSHLPSKSGMQVARFRVSKEDTRSLCGLHPDVVIELATKALDFWSMQERTRSDFFALKWSEAKKNKDEQKQSFKIAHEGLAQELLAERQRVQQADARGDELKQELQLLEDKYTEETRKHARTVPAYSHGRSCSALGVPAKLAVGSSRDVSLESGQ</sequence>
<dbReference type="InterPro" id="IPR042448">
    <property type="entry name" value="CCNB1IP1"/>
</dbReference>
<dbReference type="SUPFAM" id="SSF57850">
    <property type="entry name" value="RING/U-box"/>
    <property type="match status" value="1"/>
</dbReference>
<dbReference type="OrthoDB" id="441210at2759"/>
<dbReference type="InterPro" id="IPR013083">
    <property type="entry name" value="Znf_RING/FYVE/PHD"/>
</dbReference>
<dbReference type="Proteomes" id="UP000037460">
    <property type="component" value="Unassembled WGS sequence"/>
</dbReference>
<dbReference type="PANTHER" id="PTHR14305">
    <property type="entry name" value="E3 UBIQUITIN-PROTEIN LIGASE CCNB1IP1"/>
    <property type="match status" value="1"/>
</dbReference>
<dbReference type="GO" id="GO:0000795">
    <property type="term" value="C:synaptonemal complex"/>
    <property type="evidence" value="ECO:0007669"/>
    <property type="project" value="InterPro"/>
</dbReference>
<keyword evidence="3" id="KW-1185">Reference proteome</keyword>
<dbReference type="EMBL" id="JWZX01002156">
    <property type="protein sequence ID" value="KOO30813.1"/>
    <property type="molecule type" value="Genomic_DNA"/>
</dbReference>
<name>A0A0M0JXE5_9EUKA</name>
<evidence type="ECO:0000313" key="3">
    <source>
        <dbReference type="Proteomes" id="UP000037460"/>
    </source>
</evidence>
<gene>
    <name evidence="2" type="ORF">Ctob_013065</name>
</gene>
<comment type="caution">
    <text evidence="2">The sequence shown here is derived from an EMBL/GenBank/DDBJ whole genome shotgun (WGS) entry which is preliminary data.</text>
</comment>
<dbReference type="GO" id="GO:0061630">
    <property type="term" value="F:ubiquitin protein ligase activity"/>
    <property type="evidence" value="ECO:0007669"/>
    <property type="project" value="InterPro"/>
</dbReference>
<proteinExistence type="predicted"/>
<dbReference type="Gene3D" id="3.30.40.10">
    <property type="entry name" value="Zinc/RING finger domain, C3HC4 (zinc finger)"/>
    <property type="match status" value="1"/>
</dbReference>
<keyword evidence="1" id="KW-0175">Coiled coil</keyword>
<dbReference type="AlphaFoldDB" id="A0A0M0JXE5"/>
<evidence type="ECO:0000313" key="2">
    <source>
        <dbReference type="EMBL" id="KOO30813.1"/>
    </source>
</evidence>
<feature type="coiled-coil region" evidence="1">
    <location>
        <begin position="132"/>
        <end position="166"/>
    </location>
</feature>
<dbReference type="GO" id="GO:0007131">
    <property type="term" value="P:reciprocal meiotic recombination"/>
    <property type="evidence" value="ECO:0007669"/>
    <property type="project" value="InterPro"/>
</dbReference>
<dbReference type="PANTHER" id="PTHR14305:SF0">
    <property type="entry name" value="E3 UBIQUITIN-PROTEIN LIGASE CCNB1IP1"/>
    <property type="match status" value="1"/>
</dbReference>
<evidence type="ECO:0000256" key="1">
    <source>
        <dbReference type="SAM" id="Coils"/>
    </source>
</evidence>
<organism evidence="2 3">
    <name type="scientific">Chrysochromulina tobinii</name>
    <dbReference type="NCBI Taxonomy" id="1460289"/>
    <lineage>
        <taxon>Eukaryota</taxon>
        <taxon>Haptista</taxon>
        <taxon>Haptophyta</taxon>
        <taxon>Prymnesiophyceae</taxon>
        <taxon>Prymnesiales</taxon>
        <taxon>Chrysochromulinaceae</taxon>
        <taxon>Chrysochromulina</taxon>
    </lineage>
</organism>
<accession>A0A0M0JXE5</accession>